<evidence type="ECO:0000313" key="2">
    <source>
        <dbReference type="Proteomes" id="UP000015380"/>
    </source>
</evidence>
<sequence>MKILFSKPQQLSEEKNVELVAQLSGVLSYKNLDDMHTHFLLELDNETVEFDSIKQLFSLFEQWNIDQSPLESLLQMVNMK</sequence>
<gene>
    <name evidence="1" type="ORF">CYCME_1685</name>
</gene>
<accession>S5TXU6</accession>
<dbReference type="RefSeq" id="WP_015005736.1">
    <property type="nucleotide sequence ID" value="NC_021917.1"/>
</dbReference>
<dbReference type="EMBL" id="CP005996">
    <property type="protein sequence ID" value="AGS40005.1"/>
    <property type="molecule type" value="Genomic_DNA"/>
</dbReference>
<keyword evidence="2" id="KW-1185">Reference proteome</keyword>
<dbReference type="HOGENOM" id="CLU_2583874_0_0_6"/>
<dbReference type="PATRIC" id="fig|1198232.3.peg.1663"/>
<proteinExistence type="predicted"/>
<evidence type="ECO:0000313" key="1">
    <source>
        <dbReference type="EMBL" id="AGS40005.1"/>
    </source>
</evidence>
<dbReference type="AlphaFoldDB" id="S5TXU6"/>
<organism evidence="1 2">
    <name type="scientific">Cycloclasticus zancles 78-ME</name>
    <dbReference type="NCBI Taxonomy" id="1198232"/>
    <lineage>
        <taxon>Bacteria</taxon>
        <taxon>Pseudomonadati</taxon>
        <taxon>Pseudomonadota</taxon>
        <taxon>Gammaproteobacteria</taxon>
        <taxon>Thiotrichales</taxon>
        <taxon>Piscirickettsiaceae</taxon>
        <taxon>Cycloclasticus</taxon>
    </lineage>
</organism>
<reference evidence="2" key="2">
    <citation type="journal article" date="2016" name="Environ. Microbiol. Rep.">
        <title>Analysis of defence systems and a conjugative IncP-1 plasmid in the marine polyaromatic hydrocarbons-degrading bacterium Cycloclasticus sp. 78-ME.</title>
        <authorList>
            <person name="Yakimov M.M."/>
            <person name="Crisafi F."/>
            <person name="Messina E."/>
            <person name="Smedile F."/>
            <person name="Lopatina A."/>
            <person name="Denaro R."/>
            <person name="Pieper D.H."/>
            <person name="Golyshin P.N."/>
            <person name="Giuliano L."/>
        </authorList>
    </citation>
    <scope>NUCLEOTIDE SEQUENCE [LARGE SCALE GENOMIC DNA]</scope>
    <source>
        <strain evidence="2">78-ME</strain>
    </source>
</reference>
<reference evidence="1 2" key="1">
    <citation type="submission" date="2013-05" db="EMBL/GenBank/DDBJ databases">
        <title>Between feast and famine: a lifestyle of most important marine PAH-degrading bacterium Cycloclasticus sp. 7ME.</title>
        <authorList>
            <person name="Yakimov M.M."/>
            <person name="Messina E."/>
            <person name="Genovese M."/>
            <person name="Denaro R."/>
            <person name="Crisafi F."/>
            <person name="Russo D."/>
            <person name="Cappello S."/>
            <person name="Santisi S."/>
            <person name="Smedile F."/>
            <person name="Golyshina O.V."/>
            <person name="Tran H."/>
            <person name="Pieper D.H."/>
            <person name="Golyshin P.N."/>
            <person name="Giuliano L."/>
        </authorList>
    </citation>
    <scope>NUCLEOTIDE SEQUENCE [LARGE SCALE GENOMIC DNA]</scope>
    <source>
        <strain evidence="1 2">78-ME</strain>
    </source>
</reference>
<protein>
    <submittedName>
        <fullName evidence="1">Uncharacterized protein</fullName>
    </submittedName>
</protein>
<name>S5TXU6_9GAMM</name>
<dbReference type="KEGG" id="cza:CYCME_1685"/>
<dbReference type="Proteomes" id="UP000015380">
    <property type="component" value="Chromosome"/>
</dbReference>